<dbReference type="PANTHER" id="PTHR42878:SF15">
    <property type="entry name" value="BACTERIOPHYTOCHROME"/>
    <property type="match status" value="1"/>
</dbReference>
<dbReference type="SMART" id="SM00091">
    <property type="entry name" value="PAS"/>
    <property type="match status" value="2"/>
</dbReference>
<feature type="region of interest" description="Disordered" evidence="7">
    <location>
        <begin position="1"/>
        <end position="24"/>
    </location>
</feature>
<comment type="caution">
    <text evidence="10">The sequence shown here is derived from an EMBL/GenBank/DDBJ whole genome shotgun (WGS) entry which is preliminary data.</text>
</comment>
<feature type="compositionally biased region" description="Basic and acidic residues" evidence="7">
    <location>
        <begin position="9"/>
        <end position="21"/>
    </location>
</feature>
<dbReference type="RefSeq" id="WP_317065610.1">
    <property type="nucleotide sequence ID" value="NZ_WBKO01000002.1"/>
</dbReference>
<dbReference type="NCBIfam" id="TIGR00229">
    <property type="entry name" value="sensory_box"/>
    <property type="match status" value="2"/>
</dbReference>
<keyword evidence="4" id="KW-0418">Kinase</keyword>
<protein>
    <recommendedName>
        <fullName evidence="2">histidine kinase</fullName>
        <ecNumber evidence="2">2.7.13.3</ecNumber>
    </recommendedName>
</protein>
<dbReference type="InterPro" id="IPR013656">
    <property type="entry name" value="PAS_4"/>
</dbReference>
<proteinExistence type="predicted"/>
<keyword evidence="11" id="KW-1185">Reference proteome</keyword>
<dbReference type="Gene3D" id="3.30.565.10">
    <property type="entry name" value="Histidine kinase-like ATPase, C-terminal domain"/>
    <property type="match status" value="1"/>
</dbReference>
<evidence type="ECO:0000256" key="2">
    <source>
        <dbReference type="ARBA" id="ARBA00012438"/>
    </source>
</evidence>
<organism evidence="10 11">
    <name type="scientific">Methanoculleus caldifontis</name>
    <dbReference type="NCBI Taxonomy" id="2651577"/>
    <lineage>
        <taxon>Archaea</taxon>
        <taxon>Methanobacteriati</taxon>
        <taxon>Methanobacteriota</taxon>
        <taxon>Stenosarchaea group</taxon>
        <taxon>Methanomicrobia</taxon>
        <taxon>Methanomicrobiales</taxon>
        <taxon>Methanomicrobiaceae</taxon>
        <taxon>Methanoculleus</taxon>
    </lineage>
</organism>
<evidence type="ECO:0000256" key="5">
    <source>
        <dbReference type="ARBA" id="ARBA00023136"/>
    </source>
</evidence>
<dbReference type="Pfam" id="PF08448">
    <property type="entry name" value="PAS_4"/>
    <property type="match status" value="1"/>
</dbReference>
<evidence type="ECO:0000256" key="3">
    <source>
        <dbReference type="ARBA" id="ARBA00022679"/>
    </source>
</evidence>
<dbReference type="InterPro" id="IPR050351">
    <property type="entry name" value="BphY/WalK/GraS-like"/>
</dbReference>
<evidence type="ECO:0000256" key="7">
    <source>
        <dbReference type="SAM" id="MobiDB-lite"/>
    </source>
</evidence>
<reference evidence="10 11" key="1">
    <citation type="submission" date="2019-10" db="EMBL/GenBank/DDBJ databases">
        <title>Isolation and characterization of Methanoculleus sp. Wushi-C6 from a hot spring well.</title>
        <authorList>
            <person name="Chen S.-C."/>
            <person name="Lan Z.-H."/>
            <person name="You Y.-T."/>
            <person name="Lai M.-C."/>
        </authorList>
    </citation>
    <scope>NUCLEOTIDE SEQUENCE [LARGE SCALE GENOMIC DNA]</scope>
    <source>
        <strain evidence="10 11">Wushi-C6</strain>
    </source>
</reference>
<keyword evidence="5" id="KW-0472">Membrane</keyword>
<dbReference type="EMBL" id="WBKO01000002">
    <property type="protein sequence ID" value="MDV2482514.1"/>
    <property type="molecule type" value="Genomic_DNA"/>
</dbReference>
<dbReference type="SMART" id="SM00387">
    <property type="entry name" value="HATPase_c"/>
    <property type="match status" value="1"/>
</dbReference>
<evidence type="ECO:0000259" key="8">
    <source>
        <dbReference type="PROSITE" id="PS50109"/>
    </source>
</evidence>
<evidence type="ECO:0000256" key="1">
    <source>
        <dbReference type="ARBA" id="ARBA00000085"/>
    </source>
</evidence>
<accession>A0ABU3X3A3</accession>
<evidence type="ECO:0000259" key="9">
    <source>
        <dbReference type="PROSITE" id="PS50112"/>
    </source>
</evidence>
<dbReference type="InterPro" id="IPR000014">
    <property type="entry name" value="PAS"/>
</dbReference>
<dbReference type="Gene3D" id="3.30.450.20">
    <property type="entry name" value="PAS domain"/>
    <property type="match status" value="2"/>
</dbReference>
<keyword evidence="6" id="KW-0175">Coiled coil</keyword>
<evidence type="ECO:0000313" key="11">
    <source>
        <dbReference type="Proteomes" id="UP001281203"/>
    </source>
</evidence>
<evidence type="ECO:0000256" key="6">
    <source>
        <dbReference type="SAM" id="Coils"/>
    </source>
</evidence>
<dbReference type="InterPro" id="IPR003594">
    <property type="entry name" value="HATPase_dom"/>
</dbReference>
<sequence>MPALPGTRKRSDPAREDEGARDLSASVEELQAEIAALRRENAELRLADSERKQVKEALQQSEARFRAAQELSPDGFTILRPVRDTAGNVVDFTWVYENDAVARMNGTDPKAVVGKSLLALFPGHQGSKFFEMYVRTAVTGEMSIFEEVYRGETITNSTWFRIVVVRIDGDIAILAQDVTDRKRAEEAQLESERKYRQLFESMGEGFVLHEMVYDDEGRPVDYLVLDVNPAYEKITGLRREDVVGKGITELIPVIEPAWFEQYDGVVRFGRAMRFEDYNAGFDRWYSIYAFPTPGENQFAVIFTDITERKRAEEALRRHAEDLARLQSELEASNREANLYLDILTHDIGNTENVSNLYAELLADTLEGEAAGYMENLQRSIRKSIEILSTVSTIRRIHQTSSELMPIDLDAVVQGVLEDYPGSTICYNGAHHQVRADNLLSVIFNNLIGNAVKHGGPDTEIAVRVEEEDGSVRVSIEDTGPGVPDDEKHEIFHRYEKKKRGVGEGLGLYLVQILVERYGGRVWAEDRVPGYPEHGAAFRFTLRKVA</sequence>
<dbReference type="Proteomes" id="UP001281203">
    <property type="component" value="Unassembled WGS sequence"/>
</dbReference>
<dbReference type="PROSITE" id="PS50109">
    <property type="entry name" value="HIS_KIN"/>
    <property type="match status" value="1"/>
</dbReference>
<dbReference type="EC" id="2.7.13.3" evidence="2"/>
<dbReference type="CDD" id="cd00130">
    <property type="entry name" value="PAS"/>
    <property type="match status" value="2"/>
</dbReference>
<dbReference type="SUPFAM" id="SSF55874">
    <property type="entry name" value="ATPase domain of HSP90 chaperone/DNA topoisomerase II/histidine kinase"/>
    <property type="match status" value="1"/>
</dbReference>
<name>A0ABU3X3A3_9EURY</name>
<feature type="coiled-coil region" evidence="6">
    <location>
        <begin position="308"/>
        <end position="342"/>
    </location>
</feature>
<keyword evidence="3" id="KW-0808">Transferase</keyword>
<dbReference type="PRINTS" id="PR00344">
    <property type="entry name" value="BCTRLSENSOR"/>
</dbReference>
<dbReference type="PROSITE" id="PS50112">
    <property type="entry name" value="PAS"/>
    <property type="match status" value="1"/>
</dbReference>
<gene>
    <name evidence="10" type="ORF">F8E02_10990</name>
</gene>
<dbReference type="InterPro" id="IPR005467">
    <property type="entry name" value="His_kinase_dom"/>
</dbReference>
<evidence type="ECO:0000313" key="10">
    <source>
        <dbReference type="EMBL" id="MDV2482514.1"/>
    </source>
</evidence>
<dbReference type="Pfam" id="PF02518">
    <property type="entry name" value="HATPase_c"/>
    <property type="match status" value="1"/>
</dbReference>
<dbReference type="InterPro" id="IPR036890">
    <property type="entry name" value="HATPase_C_sf"/>
</dbReference>
<comment type="catalytic activity">
    <reaction evidence="1">
        <text>ATP + protein L-histidine = ADP + protein N-phospho-L-histidine.</text>
        <dbReference type="EC" id="2.7.13.3"/>
    </reaction>
</comment>
<dbReference type="PANTHER" id="PTHR42878">
    <property type="entry name" value="TWO-COMPONENT HISTIDINE KINASE"/>
    <property type="match status" value="1"/>
</dbReference>
<feature type="domain" description="PAS" evidence="9">
    <location>
        <begin position="191"/>
        <end position="256"/>
    </location>
</feature>
<feature type="domain" description="Histidine kinase" evidence="8">
    <location>
        <begin position="439"/>
        <end position="545"/>
    </location>
</feature>
<dbReference type="Pfam" id="PF13188">
    <property type="entry name" value="PAS_8"/>
    <property type="match status" value="1"/>
</dbReference>
<dbReference type="InterPro" id="IPR004358">
    <property type="entry name" value="Sig_transdc_His_kin-like_C"/>
</dbReference>
<evidence type="ECO:0000256" key="4">
    <source>
        <dbReference type="ARBA" id="ARBA00022777"/>
    </source>
</evidence>
<dbReference type="InterPro" id="IPR035965">
    <property type="entry name" value="PAS-like_dom_sf"/>
</dbReference>
<dbReference type="CDD" id="cd00075">
    <property type="entry name" value="HATPase"/>
    <property type="match status" value="1"/>
</dbReference>
<dbReference type="SUPFAM" id="SSF55785">
    <property type="entry name" value="PYP-like sensor domain (PAS domain)"/>
    <property type="match status" value="2"/>
</dbReference>